<protein>
    <recommendedName>
        <fullName evidence="1">VHS domain-containing protein</fullName>
    </recommendedName>
</protein>
<dbReference type="OrthoDB" id="2101828at2759"/>
<dbReference type="GO" id="GO:0016192">
    <property type="term" value="P:vesicle-mediated transport"/>
    <property type="evidence" value="ECO:0007669"/>
    <property type="project" value="UniProtKB-ARBA"/>
</dbReference>
<accession>A0A1Y2C2P1</accession>
<organism evidence="2 3">
    <name type="scientific">Rhizoclosmatium globosum</name>
    <dbReference type="NCBI Taxonomy" id="329046"/>
    <lineage>
        <taxon>Eukaryota</taxon>
        <taxon>Fungi</taxon>
        <taxon>Fungi incertae sedis</taxon>
        <taxon>Chytridiomycota</taxon>
        <taxon>Chytridiomycota incertae sedis</taxon>
        <taxon>Chytridiomycetes</taxon>
        <taxon>Chytridiales</taxon>
        <taxon>Chytriomycetaceae</taxon>
        <taxon>Rhizoclosmatium</taxon>
    </lineage>
</organism>
<evidence type="ECO:0000313" key="2">
    <source>
        <dbReference type="EMBL" id="ORY41312.1"/>
    </source>
</evidence>
<reference evidence="2 3" key="1">
    <citation type="submission" date="2016-07" db="EMBL/GenBank/DDBJ databases">
        <title>Pervasive Adenine N6-methylation of Active Genes in Fungi.</title>
        <authorList>
            <consortium name="DOE Joint Genome Institute"/>
            <person name="Mondo S.J."/>
            <person name="Dannebaum R.O."/>
            <person name="Kuo R.C."/>
            <person name="Labutti K."/>
            <person name="Haridas S."/>
            <person name="Kuo A."/>
            <person name="Salamov A."/>
            <person name="Ahrendt S.R."/>
            <person name="Lipzen A."/>
            <person name="Sullivan W."/>
            <person name="Andreopoulos W.B."/>
            <person name="Clum A."/>
            <person name="Lindquist E."/>
            <person name="Daum C."/>
            <person name="Ramamoorthy G.K."/>
            <person name="Gryganskyi A."/>
            <person name="Culley D."/>
            <person name="Magnuson J.K."/>
            <person name="James T.Y."/>
            <person name="O'Malley M.A."/>
            <person name="Stajich J.E."/>
            <person name="Spatafora J.W."/>
            <person name="Visel A."/>
            <person name="Grigoriev I.V."/>
        </authorList>
    </citation>
    <scope>NUCLEOTIDE SEQUENCE [LARGE SCALE GENOMIC DNA]</scope>
    <source>
        <strain evidence="2 3">JEL800</strain>
    </source>
</reference>
<dbReference type="InterPro" id="IPR002014">
    <property type="entry name" value="VHS_dom"/>
</dbReference>
<keyword evidence="3" id="KW-1185">Reference proteome</keyword>
<proteinExistence type="predicted"/>
<dbReference type="AlphaFoldDB" id="A0A1Y2C2P1"/>
<comment type="caution">
    <text evidence="2">The sequence shown here is derived from an EMBL/GenBank/DDBJ whole genome shotgun (WGS) entry which is preliminary data.</text>
</comment>
<evidence type="ECO:0000259" key="1">
    <source>
        <dbReference type="PROSITE" id="PS50179"/>
    </source>
</evidence>
<gene>
    <name evidence="2" type="ORF">BCR33DRAFT_852311</name>
</gene>
<sequence length="209" mass="23758">MQVQDIPVAVHNVSFLENPHTILTIYEIVTVIKACYATTSPREGCDSAITTINSILVSDDHVVVERTLFLLDTLYRQCGKPFSICFADYLSFYRTLIESPDLSERNRQQFLNMIGDWVSSDFDNTLSKHLDMTPKLRQFFEALLRAGYDFPEESLSKLPPGTVERLRNESNQWWKGVLNGFHFKSVKGVKSVSPPPSLNRTTRPVVAVN</sequence>
<feature type="domain" description="VHS" evidence="1">
    <location>
        <begin position="9"/>
        <end position="151"/>
    </location>
</feature>
<dbReference type="GO" id="GO:0007034">
    <property type="term" value="P:vacuolar transport"/>
    <property type="evidence" value="ECO:0007669"/>
    <property type="project" value="UniProtKB-ARBA"/>
</dbReference>
<dbReference type="Gene3D" id="1.25.40.90">
    <property type="match status" value="1"/>
</dbReference>
<dbReference type="InterPro" id="IPR008942">
    <property type="entry name" value="ENTH_VHS"/>
</dbReference>
<dbReference type="EMBL" id="MCGO01000032">
    <property type="protein sequence ID" value="ORY41312.1"/>
    <property type="molecule type" value="Genomic_DNA"/>
</dbReference>
<evidence type="ECO:0000313" key="3">
    <source>
        <dbReference type="Proteomes" id="UP000193642"/>
    </source>
</evidence>
<dbReference type="STRING" id="329046.A0A1Y2C2P1"/>
<dbReference type="GO" id="GO:0043130">
    <property type="term" value="F:ubiquitin binding"/>
    <property type="evidence" value="ECO:0007669"/>
    <property type="project" value="InterPro"/>
</dbReference>
<dbReference type="Proteomes" id="UP000193642">
    <property type="component" value="Unassembled WGS sequence"/>
</dbReference>
<dbReference type="GO" id="GO:0035091">
    <property type="term" value="F:phosphatidylinositol binding"/>
    <property type="evidence" value="ECO:0007669"/>
    <property type="project" value="InterPro"/>
</dbReference>
<dbReference type="PROSITE" id="PS50179">
    <property type="entry name" value="VHS"/>
    <property type="match status" value="1"/>
</dbReference>
<name>A0A1Y2C2P1_9FUNG</name>
<dbReference type="SUPFAM" id="SSF48464">
    <property type="entry name" value="ENTH/VHS domain"/>
    <property type="match status" value="1"/>
</dbReference>